<dbReference type="VEuPathDB" id="FungiDB:GVI51_J08151"/>
<dbReference type="GO" id="GO:0030267">
    <property type="term" value="F:glyoxylate reductase (NADPH) activity"/>
    <property type="evidence" value="ECO:0007669"/>
    <property type="project" value="TreeGrafter"/>
</dbReference>
<comment type="caution">
    <text evidence="6">The sequence shown here is derived from an EMBL/GenBank/DDBJ whole genome shotgun (WGS) entry which is preliminary data.</text>
</comment>
<evidence type="ECO:0000256" key="2">
    <source>
        <dbReference type="ARBA" id="ARBA00023002"/>
    </source>
</evidence>
<evidence type="ECO:0000256" key="1">
    <source>
        <dbReference type="ARBA" id="ARBA00005854"/>
    </source>
</evidence>
<dbReference type="GO" id="GO:0047964">
    <property type="term" value="F:glyoxylate reductase (NADH) activity"/>
    <property type="evidence" value="ECO:0007669"/>
    <property type="project" value="EnsemblFungi"/>
</dbReference>
<dbReference type="GO" id="GO:0051287">
    <property type="term" value="F:NAD binding"/>
    <property type="evidence" value="ECO:0007669"/>
    <property type="project" value="InterPro"/>
</dbReference>
<dbReference type="SUPFAM" id="SSF52283">
    <property type="entry name" value="Formate/glycerate dehydrogenase catalytic domain-like"/>
    <property type="match status" value="1"/>
</dbReference>
<dbReference type="EMBL" id="LLZZ01000043">
    <property type="protein sequence ID" value="KTB11125.1"/>
    <property type="molecule type" value="Genomic_DNA"/>
</dbReference>
<dbReference type="CDD" id="cd12168">
    <property type="entry name" value="Mand_dh_like"/>
    <property type="match status" value="1"/>
</dbReference>
<dbReference type="InterPro" id="IPR029752">
    <property type="entry name" value="D-isomer_DH_CS1"/>
</dbReference>
<reference evidence="6 7" key="1">
    <citation type="submission" date="2015-10" db="EMBL/GenBank/DDBJ databases">
        <title>Draft genomes sequences of Candida glabrata isolates 1A, 1B, 2A, 2B, 3A and 3B.</title>
        <authorList>
            <person name="Haavelsrud O.E."/>
            <person name="Gaustad P."/>
        </authorList>
    </citation>
    <scope>NUCLEOTIDE SEQUENCE [LARGE SCALE GENOMIC DNA]</scope>
    <source>
        <strain evidence="6">910700640</strain>
    </source>
</reference>
<gene>
    <name evidence="6" type="ORF">AO440_003122</name>
</gene>
<evidence type="ECO:0000313" key="7">
    <source>
        <dbReference type="Proteomes" id="UP000054886"/>
    </source>
</evidence>
<dbReference type="PhylomeDB" id="A0A0W0CFH9"/>
<dbReference type="PROSITE" id="PS00670">
    <property type="entry name" value="D_2_HYDROXYACID_DH_2"/>
    <property type="match status" value="1"/>
</dbReference>
<dbReference type="InterPro" id="IPR050223">
    <property type="entry name" value="D-isomer_2-hydroxyacid_DH"/>
</dbReference>
<dbReference type="GO" id="GO:0016618">
    <property type="term" value="F:hydroxypyruvate reductase [NAD(P)H] activity"/>
    <property type="evidence" value="ECO:0007669"/>
    <property type="project" value="TreeGrafter"/>
</dbReference>
<dbReference type="Pfam" id="PF02826">
    <property type="entry name" value="2-Hacid_dh_C"/>
    <property type="match status" value="1"/>
</dbReference>
<dbReference type="InterPro" id="IPR006140">
    <property type="entry name" value="D-isomer_DH_NAD-bd"/>
</dbReference>
<sequence>MAKPIILRLGSLTFAQPQWKEVEEIADVITVDDSMTREQFLKELKNPESKLSKVSVITRTVGSASQTGLFDEEIAKALPDSVIAICHTGAGYDQIQVQYFKERHIQVANVPEIVSNATADTHVFLLLGALRNFAYGHHNILAGKWQEVTSAAETPFGYDPDGKTVAILGLGRIGRAIVDRLKPFGFGKFIYHNRHRLPEDEENGCEYVASIDDFYQQADVISINIPLNTHTKHLVNKEAFDKMKEGVVIVNTARGPVVDEKALIAALKSGKVRGAGLDVFEDEPHIPKELLELPQVLTTPHMGTHSVQTRWRMEKLVLDNAISALKTGKVITPVPEIQNDNWIEEIQPVI</sequence>
<organism evidence="6 7">
    <name type="scientific">Candida glabrata</name>
    <name type="common">Yeast</name>
    <name type="synonym">Torulopsis glabrata</name>
    <dbReference type="NCBI Taxonomy" id="5478"/>
    <lineage>
        <taxon>Eukaryota</taxon>
        <taxon>Fungi</taxon>
        <taxon>Dikarya</taxon>
        <taxon>Ascomycota</taxon>
        <taxon>Saccharomycotina</taxon>
        <taxon>Saccharomycetes</taxon>
        <taxon>Saccharomycetales</taxon>
        <taxon>Saccharomycetaceae</taxon>
        <taxon>Nakaseomyces</taxon>
    </lineage>
</organism>
<dbReference type="PANTHER" id="PTHR10996">
    <property type="entry name" value="2-HYDROXYACID DEHYDROGENASE-RELATED"/>
    <property type="match status" value="1"/>
</dbReference>
<dbReference type="VEuPathDB" id="FungiDB:CAGL0J08272g"/>
<dbReference type="GO" id="GO:0009436">
    <property type="term" value="P:glyoxylate catabolic process"/>
    <property type="evidence" value="ECO:0007669"/>
    <property type="project" value="EnsemblFungi"/>
</dbReference>
<name>A0A0W0CFH9_CANGB</name>
<dbReference type="PANTHER" id="PTHR10996:SF257">
    <property type="entry name" value="GLYOXYLATE REDUCTASE 1"/>
    <property type="match status" value="1"/>
</dbReference>
<dbReference type="Proteomes" id="UP000054886">
    <property type="component" value="Unassembled WGS sequence"/>
</dbReference>
<dbReference type="VEuPathDB" id="FungiDB:GWK60_J08129"/>
<dbReference type="SUPFAM" id="SSF51735">
    <property type="entry name" value="NAD(P)-binding Rossmann-fold domains"/>
    <property type="match status" value="1"/>
</dbReference>
<dbReference type="PROSITE" id="PS00671">
    <property type="entry name" value="D_2_HYDROXYACID_DH_3"/>
    <property type="match status" value="1"/>
</dbReference>
<evidence type="ECO:0000259" key="5">
    <source>
        <dbReference type="Pfam" id="PF02826"/>
    </source>
</evidence>
<dbReference type="OrthoDB" id="9991913at2759"/>
<dbReference type="InterPro" id="IPR006139">
    <property type="entry name" value="D-isomer_2_OHA_DH_cat_dom"/>
</dbReference>
<dbReference type="FunFam" id="3.40.50.720:FF:000026">
    <property type="entry name" value="Glyoxylate/hydroxypyruvate reductase B"/>
    <property type="match status" value="1"/>
</dbReference>
<dbReference type="InterPro" id="IPR029753">
    <property type="entry name" value="D-isomer_DH_CS"/>
</dbReference>
<dbReference type="Pfam" id="PF00389">
    <property type="entry name" value="2-Hacid_dh"/>
    <property type="match status" value="1"/>
</dbReference>
<accession>A0A0W0CFH9</accession>
<dbReference type="VEuPathDB" id="FungiDB:B1J91_J08272g"/>
<dbReference type="VEuPathDB" id="FungiDB:GW608_J08173"/>
<comment type="similarity">
    <text evidence="1 3">Belongs to the D-isomer specific 2-hydroxyacid dehydrogenase family.</text>
</comment>
<dbReference type="OMA" id="VMDAAPS"/>
<dbReference type="InterPro" id="IPR036291">
    <property type="entry name" value="NAD(P)-bd_dom_sf"/>
</dbReference>
<dbReference type="AlphaFoldDB" id="A0A0W0CFH9"/>
<dbReference type="PROSITE" id="PS00065">
    <property type="entry name" value="D_2_HYDROXYACID_DH_1"/>
    <property type="match status" value="1"/>
</dbReference>
<keyword evidence="2 3" id="KW-0560">Oxidoreductase</keyword>
<feature type="domain" description="D-isomer specific 2-hydroxyacid dehydrogenase NAD-binding" evidence="5">
    <location>
        <begin position="124"/>
        <end position="303"/>
    </location>
</feature>
<dbReference type="GO" id="GO:0005829">
    <property type="term" value="C:cytosol"/>
    <property type="evidence" value="ECO:0007669"/>
    <property type="project" value="TreeGrafter"/>
</dbReference>
<proteinExistence type="inferred from homology"/>
<evidence type="ECO:0000256" key="3">
    <source>
        <dbReference type="RuleBase" id="RU003719"/>
    </source>
</evidence>
<feature type="domain" description="D-isomer specific 2-hydroxyacid dehydrogenase catalytic" evidence="4">
    <location>
        <begin position="25"/>
        <end position="334"/>
    </location>
</feature>
<evidence type="ECO:0000313" key="6">
    <source>
        <dbReference type="EMBL" id="KTB11125.1"/>
    </source>
</evidence>
<dbReference type="Gene3D" id="3.40.50.720">
    <property type="entry name" value="NAD(P)-binding Rossmann-like Domain"/>
    <property type="match status" value="2"/>
</dbReference>
<evidence type="ECO:0000259" key="4">
    <source>
        <dbReference type="Pfam" id="PF00389"/>
    </source>
</evidence>
<protein>
    <submittedName>
        <fullName evidence="6">Glyoxylate reductase 1</fullName>
    </submittedName>
</protein>